<accession>A0AAV9X4L0</accession>
<evidence type="ECO:0000313" key="5">
    <source>
        <dbReference type="EMBL" id="KAK6535248.1"/>
    </source>
</evidence>
<feature type="compositionally biased region" description="Acidic residues" evidence="3">
    <location>
        <begin position="61"/>
        <end position="75"/>
    </location>
</feature>
<feature type="region of interest" description="Disordered" evidence="3">
    <location>
        <begin position="53"/>
        <end position="75"/>
    </location>
</feature>
<evidence type="ECO:0000256" key="2">
    <source>
        <dbReference type="ARBA" id="ARBA00022801"/>
    </source>
</evidence>
<dbReference type="AlphaFoldDB" id="A0AAV9X4L0"/>
<dbReference type="PANTHER" id="PTHR43248:SF2">
    <property type="entry name" value="PROLYL AMINOPEPTIDASE"/>
    <property type="match status" value="1"/>
</dbReference>
<dbReference type="Gene3D" id="3.40.50.1820">
    <property type="entry name" value="alpha/beta hydrolase"/>
    <property type="match status" value="1"/>
</dbReference>
<dbReference type="EMBL" id="JAVHJO010000010">
    <property type="protein sequence ID" value="KAK6535248.1"/>
    <property type="molecule type" value="Genomic_DNA"/>
</dbReference>
<evidence type="ECO:0000256" key="3">
    <source>
        <dbReference type="SAM" id="MobiDB-lite"/>
    </source>
</evidence>
<dbReference type="InterPro" id="IPR000073">
    <property type="entry name" value="AB_hydrolase_1"/>
</dbReference>
<keyword evidence="6" id="KW-1185">Reference proteome</keyword>
<dbReference type="GO" id="GO:0006508">
    <property type="term" value="P:proteolysis"/>
    <property type="evidence" value="ECO:0007669"/>
    <property type="project" value="InterPro"/>
</dbReference>
<dbReference type="InterPro" id="IPR002410">
    <property type="entry name" value="Peptidase_S33"/>
</dbReference>
<evidence type="ECO:0000313" key="6">
    <source>
        <dbReference type="Proteomes" id="UP001365542"/>
    </source>
</evidence>
<keyword evidence="2" id="KW-0378">Hydrolase</keyword>
<reference evidence="5 6" key="1">
    <citation type="submission" date="2019-10" db="EMBL/GenBank/DDBJ databases">
        <authorList>
            <person name="Palmer J.M."/>
        </authorList>
    </citation>
    <scope>NUCLEOTIDE SEQUENCE [LARGE SCALE GENOMIC DNA]</scope>
    <source>
        <strain evidence="5 6">TWF694</strain>
    </source>
</reference>
<gene>
    <name evidence="5" type="ORF">TWF694_001715</name>
</gene>
<dbReference type="PRINTS" id="PR00793">
    <property type="entry name" value="PROAMNOPTASE"/>
</dbReference>
<evidence type="ECO:0000256" key="1">
    <source>
        <dbReference type="ARBA" id="ARBA00010088"/>
    </source>
</evidence>
<dbReference type="GO" id="GO:0008233">
    <property type="term" value="F:peptidase activity"/>
    <property type="evidence" value="ECO:0007669"/>
    <property type="project" value="InterPro"/>
</dbReference>
<sequence length="472" mass="53422">MRADADDVETYLLKGNLSVSEHFFDVPLSYDKPDGYSITIFARVVKKHEVPVKPKKKVKEEEEGNKESDSDDDDDTAYLCYLNGGPGFNNAAPNVEYVSKFVEKGYTVVLLDQRGTGLSHCICPENIPGNTAEEKAQYVSFFRADNIVRDCEFVREKLLGKDKSWSLAGQSFGGFCIASYLSFFPGNVVEAFMFGGIPPIGENNPDQIYINLYNKVKARNLVYYKKYPKDVERVKEIAEFLSKNIVTLPSGGTLTLDRFRDLGIGFGMHGGIDSVHKLVFRAQNDIKRFGKILTPTLISIEEYQSFDQAILYCILHEPIYCQDGNASRWAAAREPRQQSDPRLQPYDIFQQSSSTKTGVDGALFFTGEMVYPSMLDDYAVLRNVKDVANILSERKWEGRLYDLDALAKNTVPIYAATYMDDMYVDFELTRKFAEVTGNFQEFVTNVMQHNAISAKTYEVIDKLWELRKGCAD</sequence>
<comment type="similarity">
    <text evidence="1">Belongs to the peptidase S33 family.</text>
</comment>
<dbReference type="InterPro" id="IPR029058">
    <property type="entry name" value="AB_hydrolase_fold"/>
</dbReference>
<dbReference type="Pfam" id="PF00561">
    <property type="entry name" value="Abhydrolase_1"/>
    <property type="match status" value="1"/>
</dbReference>
<dbReference type="Proteomes" id="UP001365542">
    <property type="component" value="Unassembled WGS sequence"/>
</dbReference>
<protein>
    <recommendedName>
        <fullName evidence="4">AB hydrolase-1 domain-containing protein</fullName>
    </recommendedName>
</protein>
<dbReference type="SUPFAM" id="SSF53474">
    <property type="entry name" value="alpha/beta-Hydrolases"/>
    <property type="match status" value="1"/>
</dbReference>
<dbReference type="InterPro" id="IPR051601">
    <property type="entry name" value="Serine_prot/Carboxylest_S33"/>
</dbReference>
<dbReference type="PANTHER" id="PTHR43248">
    <property type="entry name" value="2-SUCCINYL-6-HYDROXY-2,4-CYCLOHEXADIENE-1-CARBOXYLATE SYNTHASE"/>
    <property type="match status" value="1"/>
</dbReference>
<organism evidence="5 6">
    <name type="scientific">Orbilia ellipsospora</name>
    <dbReference type="NCBI Taxonomy" id="2528407"/>
    <lineage>
        <taxon>Eukaryota</taxon>
        <taxon>Fungi</taxon>
        <taxon>Dikarya</taxon>
        <taxon>Ascomycota</taxon>
        <taxon>Pezizomycotina</taxon>
        <taxon>Orbiliomycetes</taxon>
        <taxon>Orbiliales</taxon>
        <taxon>Orbiliaceae</taxon>
        <taxon>Orbilia</taxon>
    </lineage>
</organism>
<feature type="domain" description="AB hydrolase-1" evidence="4">
    <location>
        <begin position="80"/>
        <end position="192"/>
    </location>
</feature>
<name>A0AAV9X4L0_9PEZI</name>
<comment type="caution">
    <text evidence="5">The sequence shown here is derived from an EMBL/GenBank/DDBJ whole genome shotgun (WGS) entry which is preliminary data.</text>
</comment>
<evidence type="ECO:0000259" key="4">
    <source>
        <dbReference type="Pfam" id="PF00561"/>
    </source>
</evidence>
<proteinExistence type="inferred from homology"/>